<organism evidence="2 3">
    <name type="scientific">Janthinobacterium agaricidamnosum</name>
    <dbReference type="NCBI Taxonomy" id="55508"/>
    <lineage>
        <taxon>Bacteria</taxon>
        <taxon>Pseudomonadati</taxon>
        <taxon>Pseudomonadota</taxon>
        <taxon>Betaproteobacteria</taxon>
        <taxon>Burkholderiales</taxon>
        <taxon>Oxalobacteraceae</taxon>
        <taxon>Janthinobacterium</taxon>
    </lineage>
</organism>
<dbReference type="Gene3D" id="2.20.110.10">
    <property type="entry name" value="Histone H3 K4-specific methyltransferase SET7/9 N-terminal domain"/>
    <property type="match status" value="2"/>
</dbReference>
<protein>
    <recommendedName>
        <fullName evidence="4">Toxin-antitoxin system YwqK family antitoxin</fullName>
    </recommendedName>
</protein>
<keyword evidence="3" id="KW-1185">Reference proteome</keyword>
<dbReference type="PANTHER" id="PTHR33706:SF1">
    <property type="entry name" value="TPR REPEAT PROTEIN"/>
    <property type="match status" value="1"/>
</dbReference>
<keyword evidence="1" id="KW-0732">Signal</keyword>
<evidence type="ECO:0000313" key="2">
    <source>
        <dbReference type="EMBL" id="AYM75735.1"/>
    </source>
</evidence>
<dbReference type="EMBL" id="CP033019">
    <property type="protein sequence ID" value="AYM75735.1"/>
    <property type="molecule type" value="Genomic_DNA"/>
</dbReference>
<dbReference type="Pfam" id="PF07661">
    <property type="entry name" value="MORN_2"/>
    <property type="match status" value="1"/>
</dbReference>
<dbReference type="Gene3D" id="3.90.930.1">
    <property type="match status" value="2"/>
</dbReference>
<dbReference type="AlphaFoldDB" id="A0A3G2E980"/>
<name>A0A3G2E980_9BURK</name>
<reference evidence="2 3" key="1">
    <citation type="submission" date="2018-10" db="EMBL/GenBank/DDBJ databases">
        <title>Effects of UV and annual dynamics of microbial communities in freshwater RAS systems.</title>
        <authorList>
            <person name="Bekkelund A.K."/>
            <person name="Hansen B.R."/>
            <person name="Stokken H."/>
            <person name="Eriksen B.F."/>
            <person name="Kashulin N.A."/>
        </authorList>
    </citation>
    <scope>NUCLEOTIDE SEQUENCE [LARGE SCALE GENOMIC DNA]</scope>
    <source>
        <strain evidence="2 3">BHSEK</strain>
    </source>
</reference>
<proteinExistence type="predicted"/>
<dbReference type="RefSeq" id="WP_121669000.1">
    <property type="nucleotide sequence ID" value="NZ_CP033019.1"/>
</dbReference>
<feature type="chain" id="PRO_5018108995" description="Toxin-antitoxin system YwqK family antitoxin" evidence="1">
    <location>
        <begin position="35"/>
        <end position="701"/>
    </location>
</feature>
<evidence type="ECO:0008006" key="4">
    <source>
        <dbReference type="Google" id="ProtNLM"/>
    </source>
</evidence>
<dbReference type="Proteomes" id="UP000279594">
    <property type="component" value="Chromosome"/>
</dbReference>
<accession>A0A3G2E980</accession>
<gene>
    <name evidence="2" type="ORF">D9M09_07865</name>
</gene>
<evidence type="ECO:0000256" key="1">
    <source>
        <dbReference type="SAM" id="SignalP"/>
    </source>
</evidence>
<feature type="signal peptide" evidence="1">
    <location>
        <begin position="1"/>
        <end position="34"/>
    </location>
</feature>
<dbReference type="PANTHER" id="PTHR33706">
    <property type="entry name" value="MORN VARIANT REPEAT PROTEIN"/>
    <property type="match status" value="1"/>
</dbReference>
<dbReference type="InterPro" id="IPR011652">
    <property type="entry name" value="MORN_2"/>
</dbReference>
<dbReference type="SUPFAM" id="SSF82185">
    <property type="entry name" value="Histone H3 K4-specific methyltransferase SET7/9 N-terminal domain"/>
    <property type="match status" value="2"/>
</dbReference>
<evidence type="ECO:0000313" key="3">
    <source>
        <dbReference type="Proteomes" id="UP000279594"/>
    </source>
</evidence>
<sequence>MAFPLRRPGASLTMKRPLLPVLLPLLLCSALAHGAPFYEGKTLAHPAITASQDSGLDIAFLKEKEGVNGYYCECTNSASKTFLLDQFGNAVIRSVFYASLDKESDTSVQTMLVLFRQDGKNGLRAYRYHRSSGKYRRLDGLQPALNRIVAQSAAPNAGQVKAALAKLAPMDYSVARGKSGNADFDAIDHTQGTIVGYYSDDGKPVAPGGNDAITYKKTFLKKGERFLTASYTLYSDAGAGILPNYRLWQVTWETAPQQFTGSEDGPSVIYSLAWDDGSVVERGQYAKGKRQGLWVREGMHEGSEKGHFVNGLQEGMWYFNYPKQSESGMYRAGKREGRWTVVNYADEEEVTGFDTYADGQLNGPHERRMGGKVRTRGNYVNGARHGAWITEDGDGSFIDGLRDGPWKLKLKDGVTQSVTFVKGKKQGEAIDMDAQGALRVRDHYQAGVLDGSRTRYLGPAGKEYVVYTATYRNGQLDGREQAFDDSGKILRLDTLWDNGKKQGLDARYYPNGKPERLAVIDQGRLLTHLREYYEDGQLLNDIHRCTFKEYGSTRDDVCEYHHMYYPDGKPQYYYAFQYGQRQEGYSNYPNGKRKDELLVDRAADTSVVNAYYESGQLKCTEPRSGHSTRTVNGQTMISYASADRDGDNICYHPNGKVASIYTFRKRVLVDCGKRYDDTGKQTFPGPEGCPPPRKVDYPIGL</sequence>